<dbReference type="NCBIfam" id="TIGR01549">
    <property type="entry name" value="HAD-SF-IA-v1"/>
    <property type="match status" value="1"/>
</dbReference>
<dbReference type="Gene3D" id="3.40.50.1000">
    <property type="entry name" value="HAD superfamily/HAD-like"/>
    <property type="match status" value="1"/>
</dbReference>
<dbReference type="PANTHER" id="PTHR46193">
    <property type="entry name" value="6-PHOSPHOGLUCONATE PHOSPHATASE"/>
    <property type="match status" value="1"/>
</dbReference>
<dbReference type="GO" id="GO:0016787">
    <property type="term" value="F:hydrolase activity"/>
    <property type="evidence" value="ECO:0007669"/>
    <property type="project" value="UniProtKB-KW"/>
</dbReference>
<dbReference type="PANTHER" id="PTHR46193:SF10">
    <property type="entry name" value="6-PHOSPHOGLUCONATE PHOSPHATASE"/>
    <property type="match status" value="1"/>
</dbReference>
<name>A0AAX1N4L3_9BACT</name>
<evidence type="ECO:0000256" key="4">
    <source>
        <dbReference type="ARBA" id="ARBA00022842"/>
    </source>
</evidence>
<gene>
    <name evidence="5" type="ORF">KMW28_15645</name>
</gene>
<dbReference type="SFLD" id="SFLDS00003">
    <property type="entry name" value="Haloacid_Dehalogenase"/>
    <property type="match status" value="1"/>
</dbReference>
<reference evidence="5 6" key="1">
    <citation type="submission" date="2021-05" db="EMBL/GenBank/DDBJ databases">
        <title>Comparative genomic studies on the polysaccharide-degrading batcterial strains of the Flammeovirga genus.</title>
        <authorList>
            <person name="Zewei F."/>
            <person name="Zheng Z."/>
            <person name="Yu L."/>
            <person name="Ruyue G."/>
            <person name="Yanhong M."/>
            <person name="Yuanyuan C."/>
            <person name="Jingyan G."/>
            <person name="Wenjun H."/>
        </authorList>
    </citation>
    <scope>NUCLEOTIDE SEQUENCE [LARGE SCALE GENOMIC DNA]</scope>
    <source>
        <strain evidence="5 6">NBRC:100898</strain>
    </source>
</reference>
<dbReference type="InterPro" id="IPR036412">
    <property type="entry name" value="HAD-like_sf"/>
</dbReference>
<dbReference type="InterPro" id="IPR023214">
    <property type="entry name" value="HAD_sf"/>
</dbReference>
<dbReference type="InterPro" id="IPR051600">
    <property type="entry name" value="Beta-PGM-like"/>
</dbReference>
<dbReference type="NCBIfam" id="TIGR01509">
    <property type="entry name" value="HAD-SF-IA-v3"/>
    <property type="match status" value="1"/>
</dbReference>
<keyword evidence="4" id="KW-0460">Magnesium</keyword>
<comment type="similarity">
    <text evidence="2">Belongs to the HAD-like hydrolase superfamily. CbbY/CbbZ/Gph/YieH family.</text>
</comment>
<dbReference type="SFLD" id="SFLDG01135">
    <property type="entry name" value="C1.5.6:_HAD__Beta-PGM__Phospha"/>
    <property type="match status" value="1"/>
</dbReference>
<sequence>MKFDYIFSDCDGVIIDSEIIAAKVMVKYIKEFGVEIDLETYLKTCSGKTFSGIMTELSQKHQLPLKENFVQEITDLYMASASKYEKAIDGVKEAFNAIQLPKAIISNGYKEQINHSVDFCQLRDQFEDRVFSGVEDVEHPKPSPDIYLHAAKQIGVDPSKVIVIEDSKSGAKAAVDAGMYVIGFTGASHILEGHDQILYSMGVKHVISKMSELPLLIDEILN</sequence>
<dbReference type="RefSeq" id="WP_169662654.1">
    <property type="nucleotide sequence ID" value="NZ_CP076132.1"/>
</dbReference>
<dbReference type="GO" id="GO:0046872">
    <property type="term" value="F:metal ion binding"/>
    <property type="evidence" value="ECO:0007669"/>
    <property type="project" value="UniProtKB-KW"/>
</dbReference>
<dbReference type="Proteomes" id="UP000678679">
    <property type="component" value="Chromosome 1"/>
</dbReference>
<dbReference type="InterPro" id="IPR041492">
    <property type="entry name" value="HAD_2"/>
</dbReference>
<dbReference type="Pfam" id="PF13419">
    <property type="entry name" value="HAD_2"/>
    <property type="match status" value="1"/>
</dbReference>
<dbReference type="KEGG" id="fya:KMW28_15645"/>
<dbReference type="InterPro" id="IPR006439">
    <property type="entry name" value="HAD-SF_hydro_IA"/>
</dbReference>
<dbReference type="Gene3D" id="1.10.150.240">
    <property type="entry name" value="Putative phosphatase, domain 2"/>
    <property type="match status" value="1"/>
</dbReference>
<keyword evidence="3" id="KW-0479">Metal-binding</keyword>
<proteinExistence type="inferred from homology"/>
<accession>A0AAX1N4L3</accession>
<dbReference type="AlphaFoldDB" id="A0AAX1N4L3"/>
<evidence type="ECO:0000313" key="5">
    <source>
        <dbReference type="EMBL" id="QWG01085.1"/>
    </source>
</evidence>
<evidence type="ECO:0000256" key="3">
    <source>
        <dbReference type="ARBA" id="ARBA00022723"/>
    </source>
</evidence>
<dbReference type="EMBL" id="CP076132">
    <property type="protein sequence ID" value="QWG01085.1"/>
    <property type="molecule type" value="Genomic_DNA"/>
</dbReference>
<comment type="cofactor">
    <cofactor evidence="1">
        <name>Mg(2+)</name>
        <dbReference type="ChEBI" id="CHEBI:18420"/>
    </cofactor>
</comment>
<keyword evidence="5" id="KW-0378">Hydrolase</keyword>
<evidence type="ECO:0000256" key="2">
    <source>
        <dbReference type="ARBA" id="ARBA00006171"/>
    </source>
</evidence>
<keyword evidence="6" id="KW-1185">Reference proteome</keyword>
<dbReference type="SUPFAM" id="SSF56784">
    <property type="entry name" value="HAD-like"/>
    <property type="match status" value="1"/>
</dbReference>
<evidence type="ECO:0000256" key="1">
    <source>
        <dbReference type="ARBA" id="ARBA00001946"/>
    </source>
</evidence>
<protein>
    <submittedName>
        <fullName evidence="5">HAD-IA family hydrolase</fullName>
    </submittedName>
</protein>
<evidence type="ECO:0000313" key="6">
    <source>
        <dbReference type="Proteomes" id="UP000678679"/>
    </source>
</evidence>
<dbReference type="SFLD" id="SFLDG01129">
    <property type="entry name" value="C1.5:_HAD__Beta-PGM__Phosphata"/>
    <property type="match status" value="1"/>
</dbReference>
<organism evidence="5 6">
    <name type="scientific">Flammeovirga yaeyamensis</name>
    <dbReference type="NCBI Taxonomy" id="367791"/>
    <lineage>
        <taxon>Bacteria</taxon>
        <taxon>Pseudomonadati</taxon>
        <taxon>Bacteroidota</taxon>
        <taxon>Cytophagia</taxon>
        <taxon>Cytophagales</taxon>
        <taxon>Flammeovirgaceae</taxon>
        <taxon>Flammeovirga</taxon>
    </lineage>
</organism>
<dbReference type="InterPro" id="IPR023198">
    <property type="entry name" value="PGP-like_dom2"/>
</dbReference>